<keyword evidence="1" id="KW-0812">Transmembrane</keyword>
<dbReference type="Proteomes" id="UP000766336">
    <property type="component" value="Unassembled WGS sequence"/>
</dbReference>
<dbReference type="RefSeq" id="WP_213668228.1">
    <property type="nucleotide sequence ID" value="NZ_JAHCDA010000001.1"/>
</dbReference>
<protein>
    <recommendedName>
        <fullName evidence="4">DUF3618 domain-containing protein</fullName>
    </recommendedName>
</protein>
<evidence type="ECO:0008006" key="4">
    <source>
        <dbReference type="Google" id="ProtNLM"/>
    </source>
</evidence>
<keyword evidence="1" id="KW-1133">Transmembrane helix</keyword>
<evidence type="ECO:0000313" key="3">
    <source>
        <dbReference type="Proteomes" id="UP000766336"/>
    </source>
</evidence>
<dbReference type="EMBL" id="JAHCDA010000001">
    <property type="protein sequence ID" value="MBS7809535.1"/>
    <property type="molecule type" value="Genomic_DNA"/>
</dbReference>
<keyword evidence="1" id="KW-0472">Membrane</keyword>
<feature type="transmembrane region" description="Helical" evidence="1">
    <location>
        <begin position="44"/>
        <end position="69"/>
    </location>
</feature>
<keyword evidence="3" id="KW-1185">Reference proteome</keyword>
<evidence type="ECO:0000313" key="2">
    <source>
        <dbReference type="EMBL" id="MBS7809535.1"/>
    </source>
</evidence>
<proteinExistence type="predicted"/>
<gene>
    <name evidence="2" type="ORF">KHU32_01210</name>
</gene>
<sequence>MTERPLATPRERDLAAEIDALRAELATARRGSRLDALGKVAGSYFSASVIVGCVMFVCVAAVLITLIIVKG</sequence>
<organism evidence="2 3">
    <name type="scientific">Roseococcus pinisoli</name>
    <dbReference type="NCBI Taxonomy" id="2835040"/>
    <lineage>
        <taxon>Bacteria</taxon>
        <taxon>Pseudomonadati</taxon>
        <taxon>Pseudomonadota</taxon>
        <taxon>Alphaproteobacteria</taxon>
        <taxon>Acetobacterales</taxon>
        <taxon>Roseomonadaceae</taxon>
        <taxon>Roseococcus</taxon>
    </lineage>
</organism>
<reference evidence="2 3" key="1">
    <citation type="submission" date="2021-05" db="EMBL/GenBank/DDBJ databases">
        <title>Roseococcus sp. XZZS9, whole genome shotgun sequencing project.</title>
        <authorList>
            <person name="Zhao G."/>
            <person name="Shen L."/>
        </authorList>
    </citation>
    <scope>NUCLEOTIDE SEQUENCE [LARGE SCALE GENOMIC DNA]</scope>
    <source>
        <strain evidence="2 3">XZZS9</strain>
    </source>
</reference>
<comment type="caution">
    <text evidence="2">The sequence shown here is derived from an EMBL/GenBank/DDBJ whole genome shotgun (WGS) entry which is preliminary data.</text>
</comment>
<accession>A0ABS5Q7B3</accession>
<name>A0ABS5Q7B3_9PROT</name>
<evidence type="ECO:0000256" key="1">
    <source>
        <dbReference type="SAM" id="Phobius"/>
    </source>
</evidence>